<keyword evidence="3" id="KW-1185">Reference proteome</keyword>
<evidence type="ECO:0000313" key="3">
    <source>
        <dbReference type="Proteomes" id="UP001149954"/>
    </source>
</evidence>
<dbReference type="Proteomes" id="UP001149954">
    <property type="component" value="Unassembled WGS sequence"/>
</dbReference>
<reference evidence="2" key="2">
    <citation type="journal article" date="2023" name="IMA Fungus">
        <title>Comparative genomic study of the Penicillium genus elucidates a diverse pangenome and 15 lateral gene transfer events.</title>
        <authorList>
            <person name="Petersen C."/>
            <person name="Sorensen T."/>
            <person name="Nielsen M.R."/>
            <person name="Sondergaard T.E."/>
            <person name="Sorensen J.L."/>
            <person name="Fitzpatrick D.A."/>
            <person name="Frisvad J.C."/>
            <person name="Nielsen K.L."/>
        </authorList>
    </citation>
    <scope>NUCLEOTIDE SEQUENCE</scope>
    <source>
        <strain evidence="2">IBT 29495</strain>
    </source>
</reference>
<comment type="caution">
    <text evidence="2">The sequence shown here is derived from an EMBL/GenBank/DDBJ whole genome shotgun (WGS) entry which is preliminary data.</text>
</comment>
<keyword evidence="1" id="KW-0732">Signal</keyword>
<evidence type="ECO:0000256" key="1">
    <source>
        <dbReference type="SAM" id="SignalP"/>
    </source>
</evidence>
<name>A0A9W9XP57_9EURO</name>
<protein>
    <submittedName>
        <fullName evidence="2">Uncharacterized protein</fullName>
    </submittedName>
</protein>
<feature type="signal peptide" evidence="1">
    <location>
        <begin position="1"/>
        <end position="22"/>
    </location>
</feature>
<gene>
    <name evidence="2" type="ORF">N7463_008579</name>
</gene>
<dbReference type="AlphaFoldDB" id="A0A9W9XP57"/>
<organism evidence="2 3">
    <name type="scientific">Penicillium fimorum</name>
    <dbReference type="NCBI Taxonomy" id="1882269"/>
    <lineage>
        <taxon>Eukaryota</taxon>
        <taxon>Fungi</taxon>
        <taxon>Dikarya</taxon>
        <taxon>Ascomycota</taxon>
        <taxon>Pezizomycotina</taxon>
        <taxon>Eurotiomycetes</taxon>
        <taxon>Eurotiomycetidae</taxon>
        <taxon>Eurotiales</taxon>
        <taxon>Aspergillaceae</taxon>
        <taxon>Penicillium</taxon>
    </lineage>
</organism>
<feature type="chain" id="PRO_5040736166" evidence="1">
    <location>
        <begin position="23"/>
        <end position="142"/>
    </location>
</feature>
<sequence length="142" mass="16587">MSLKRLPSICLVAAIWTNTIQTFLQVTYAFEDIIETAISRAEEFQISFYCQSEESPFGFTTKKDLSLDILAHDEHKHMPISWVNLWVLRRPKSQESEDAAEQSSSTTSHFLNWHRHNDDSLWLDHDGTLSIKDIRRLQNHLE</sequence>
<proteinExistence type="predicted"/>
<evidence type="ECO:0000313" key="2">
    <source>
        <dbReference type="EMBL" id="KAJ5496592.1"/>
    </source>
</evidence>
<dbReference type="OrthoDB" id="4367241at2759"/>
<accession>A0A9W9XP57</accession>
<dbReference type="EMBL" id="JAPWDS010000005">
    <property type="protein sequence ID" value="KAJ5496592.1"/>
    <property type="molecule type" value="Genomic_DNA"/>
</dbReference>
<reference evidence="2" key="1">
    <citation type="submission" date="2022-12" db="EMBL/GenBank/DDBJ databases">
        <authorList>
            <person name="Petersen C."/>
        </authorList>
    </citation>
    <scope>NUCLEOTIDE SEQUENCE</scope>
    <source>
        <strain evidence="2">IBT 29495</strain>
    </source>
</reference>